<evidence type="ECO:0000313" key="2">
    <source>
        <dbReference type="EMBL" id="QIG81645.1"/>
    </source>
</evidence>
<feature type="transmembrane region" description="Helical" evidence="1">
    <location>
        <begin position="161"/>
        <end position="179"/>
    </location>
</feature>
<dbReference type="KEGG" id="spzr:G5C33_18880"/>
<feature type="transmembrane region" description="Helical" evidence="1">
    <location>
        <begin position="25"/>
        <end position="49"/>
    </location>
</feature>
<evidence type="ECO:0000313" key="3">
    <source>
        <dbReference type="Proteomes" id="UP000501568"/>
    </source>
</evidence>
<organism evidence="2 3">
    <name type="scientific">Stakelama tenebrarum</name>
    <dbReference type="NCBI Taxonomy" id="2711215"/>
    <lineage>
        <taxon>Bacteria</taxon>
        <taxon>Pseudomonadati</taxon>
        <taxon>Pseudomonadota</taxon>
        <taxon>Alphaproteobacteria</taxon>
        <taxon>Sphingomonadales</taxon>
        <taxon>Sphingomonadaceae</taxon>
        <taxon>Stakelama</taxon>
    </lineage>
</organism>
<dbReference type="AlphaFoldDB" id="A0A6G6Y9N7"/>
<feature type="transmembrane region" description="Helical" evidence="1">
    <location>
        <begin position="86"/>
        <end position="105"/>
    </location>
</feature>
<proteinExistence type="predicted"/>
<name>A0A6G6Y9N7_9SPHN</name>
<reference evidence="2 3" key="1">
    <citation type="submission" date="2020-02" db="EMBL/GenBank/DDBJ databases">
        <authorList>
            <person name="Zheng R.K."/>
            <person name="Sun C.M."/>
        </authorList>
    </citation>
    <scope>NUCLEOTIDE SEQUENCE [LARGE SCALE GENOMIC DNA]</scope>
    <source>
        <strain evidence="3">zrk23</strain>
    </source>
</reference>
<sequence length="181" mass="19513">MERSEAANALHEVDRARRRSGALRGYAHAGSTVIVWGVIWLLCNLATYFIKDGNLSWMIGIPVGVLWSVARPYFARSERPEPADLRIPFSIFAALGFLGLVMTVTDAAASYAQQNVLISLLVAVAYVLLGIWTGLRFALLGLALTLVICLGWFAFPATLLLWLGLGGGGALILGGIWLARA</sequence>
<feature type="transmembrane region" description="Helical" evidence="1">
    <location>
        <begin position="111"/>
        <end position="132"/>
    </location>
</feature>
<protein>
    <submittedName>
        <fullName evidence="2">Uncharacterized protein</fullName>
    </submittedName>
</protein>
<accession>A0A6G6Y9N7</accession>
<keyword evidence="1" id="KW-1133">Transmembrane helix</keyword>
<dbReference type="Proteomes" id="UP000501568">
    <property type="component" value="Chromosome"/>
</dbReference>
<feature type="transmembrane region" description="Helical" evidence="1">
    <location>
        <begin position="55"/>
        <end position="74"/>
    </location>
</feature>
<dbReference type="EMBL" id="CP049109">
    <property type="protein sequence ID" value="QIG81645.1"/>
    <property type="molecule type" value="Genomic_DNA"/>
</dbReference>
<gene>
    <name evidence="2" type="ORF">G5C33_18880</name>
</gene>
<feature type="transmembrane region" description="Helical" evidence="1">
    <location>
        <begin position="137"/>
        <end position="155"/>
    </location>
</feature>
<keyword evidence="3" id="KW-1185">Reference proteome</keyword>
<dbReference type="RefSeq" id="WP_165328572.1">
    <property type="nucleotide sequence ID" value="NZ_CP049109.1"/>
</dbReference>
<keyword evidence="1" id="KW-0812">Transmembrane</keyword>
<evidence type="ECO:0000256" key="1">
    <source>
        <dbReference type="SAM" id="Phobius"/>
    </source>
</evidence>
<keyword evidence="1" id="KW-0472">Membrane</keyword>